<feature type="region of interest" description="Disordered" evidence="2">
    <location>
        <begin position="369"/>
        <end position="412"/>
    </location>
</feature>
<dbReference type="GO" id="GO:0060090">
    <property type="term" value="F:molecular adaptor activity"/>
    <property type="evidence" value="ECO:0007669"/>
    <property type="project" value="TreeGrafter"/>
</dbReference>
<reference evidence="3" key="3">
    <citation type="submission" date="2025-09" db="UniProtKB">
        <authorList>
            <consortium name="Ensembl"/>
        </authorList>
    </citation>
    <scope>IDENTIFICATION</scope>
</reference>
<sequence>MKGLGNTRNRHLSDSCDPSIGHPESLYTQKTSTLPRSPYLLSPTMDHYGTMDPHLYPSGNPASLPPDCMLSLNNQLSNSNTFPGIHYNSYDPSDFSPPGDTTISHHITKNQAPSSLLDFEKQLPGGRDGFSTLQFHRSAAAKQRTDSPGRIRYMLHSVQKLFAKSQSLESHNMKGNVNGRSTSSGGGSSGTENGGRHNRRSKSKDRGTKSEATTKRRPRSNMSGYWSSDDLDSSDLSSYHNSMAMMTLGHPTGHDSQNRYIHSGYNTISSSKGSNDMKYQALPGPVMNDNEFMKGGSWSTLTMGQPRHVIQKGSSTLDRSMLKSKSCAQELTCNYLQVGRRGDWSGSLGRNVVANEIPCRRMRSGSYVKAMGDTEGSDDSEGSPKPSPKCSARRQSYLRATQQSLSDQLPPRNCLPSLRELANNRSLDNLDCIEGTGSSLPSWDDDDFSQMCSTLGRRSCMGQVDFYSRSHSQDTSEPPDLPMPTCFRSRSHSYLRAIQAGCSQDDDTVSMDSSCSPPLTDTTVRTYGTSTGDIALDHMSNSWPRGQI</sequence>
<dbReference type="PANTHER" id="PTHR12353">
    <property type="entry name" value="DISKS LARGE-ASSOCIATED PROTEIN DAP SAP90/PSD-95-ASSOCIATED PROTEIN"/>
    <property type="match status" value="1"/>
</dbReference>
<dbReference type="InterPro" id="IPR005026">
    <property type="entry name" value="SAPAP"/>
</dbReference>
<feature type="region of interest" description="Disordered" evidence="2">
    <location>
        <begin position="1"/>
        <end position="38"/>
    </location>
</feature>
<dbReference type="GO" id="GO:0098978">
    <property type="term" value="C:glutamatergic synapse"/>
    <property type="evidence" value="ECO:0007669"/>
    <property type="project" value="TreeGrafter"/>
</dbReference>
<keyword evidence="4" id="KW-1185">Reference proteome</keyword>
<feature type="region of interest" description="Disordered" evidence="2">
    <location>
        <begin position="170"/>
        <end position="228"/>
    </location>
</feature>
<accession>A0A8C5GNJ3</accession>
<feature type="compositionally biased region" description="Polar residues" evidence="2">
    <location>
        <begin position="26"/>
        <end position="35"/>
    </location>
</feature>
<dbReference type="PANTHER" id="PTHR12353:SF19">
    <property type="entry name" value="DISKS LARGE-ASSOCIATED PROTEIN 4"/>
    <property type="match status" value="1"/>
</dbReference>
<evidence type="ECO:0000313" key="4">
    <source>
        <dbReference type="Proteomes" id="UP000694680"/>
    </source>
</evidence>
<feature type="compositionally biased region" description="Gly residues" evidence="2">
    <location>
        <begin position="184"/>
        <end position="193"/>
    </location>
</feature>
<organism evidence="3 4">
    <name type="scientific">Gouania willdenowi</name>
    <name type="common">Blunt-snouted clingfish</name>
    <name type="synonym">Lepadogaster willdenowi</name>
    <dbReference type="NCBI Taxonomy" id="441366"/>
    <lineage>
        <taxon>Eukaryota</taxon>
        <taxon>Metazoa</taxon>
        <taxon>Chordata</taxon>
        <taxon>Craniata</taxon>
        <taxon>Vertebrata</taxon>
        <taxon>Euteleostomi</taxon>
        <taxon>Actinopterygii</taxon>
        <taxon>Neopterygii</taxon>
        <taxon>Teleostei</taxon>
        <taxon>Neoteleostei</taxon>
        <taxon>Acanthomorphata</taxon>
        <taxon>Ovalentaria</taxon>
        <taxon>Blenniimorphae</taxon>
        <taxon>Blenniiformes</taxon>
        <taxon>Gobiesocoidei</taxon>
        <taxon>Gobiesocidae</taxon>
        <taxon>Gobiesocinae</taxon>
        <taxon>Gouania</taxon>
    </lineage>
</organism>
<comment type="similarity">
    <text evidence="1">Belongs to the SAPAP family.</text>
</comment>
<dbReference type="AlphaFoldDB" id="A0A8C5GNJ3"/>
<evidence type="ECO:0000313" key="3">
    <source>
        <dbReference type="Ensembl" id="ENSGWIP00000032932.1"/>
    </source>
</evidence>
<reference evidence="3" key="2">
    <citation type="submission" date="2025-08" db="UniProtKB">
        <authorList>
            <consortium name="Ensembl"/>
        </authorList>
    </citation>
    <scope>IDENTIFICATION</scope>
</reference>
<evidence type="ECO:0000256" key="2">
    <source>
        <dbReference type="SAM" id="MobiDB-lite"/>
    </source>
</evidence>
<feature type="compositionally biased region" description="Basic and acidic residues" evidence="2">
    <location>
        <begin position="204"/>
        <end position="214"/>
    </location>
</feature>
<proteinExistence type="inferred from homology"/>
<evidence type="ECO:0000256" key="1">
    <source>
        <dbReference type="ARBA" id="ARBA00008839"/>
    </source>
</evidence>
<reference evidence="3" key="1">
    <citation type="submission" date="2020-06" db="EMBL/GenBank/DDBJ databases">
        <authorList>
            <consortium name="Wellcome Sanger Institute Data Sharing"/>
        </authorList>
    </citation>
    <scope>NUCLEOTIDE SEQUENCE [LARGE SCALE GENOMIC DNA]</scope>
</reference>
<name>A0A8C5GNJ3_GOUWI</name>
<feature type="compositionally biased region" description="Polar residues" evidence="2">
    <location>
        <begin position="398"/>
        <end position="407"/>
    </location>
</feature>
<dbReference type="Proteomes" id="UP000694680">
    <property type="component" value="Chromosome 5"/>
</dbReference>
<dbReference type="Ensembl" id="ENSGWIT00000035830.1">
    <property type="protein sequence ID" value="ENSGWIP00000032932.1"/>
    <property type="gene ID" value="ENSGWIG00000016926.1"/>
</dbReference>
<protein>
    <submittedName>
        <fullName evidence="3">Discs, large (Drosophila) homolog-associated protein 4b</fullName>
    </submittedName>
</protein>
<dbReference type="GO" id="GO:0099572">
    <property type="term" value="C:postsynaptic specialization"/>
    <property type="evidence" value="ECO:0007669"/>
    <property type="project" value="TreeGrafter"/>
</dbReference>
<dbReference type="GO" id="GO:0023052">
    <property type="term" value="P:signaling"/>
    <property type="evidence" value="ECO:0007669"/>
    <property type="project" value="InterPro"/>
</dbReference>